<evidence type="ECO:0000313" key="3">
    <source>
        <dbReference type="Proteomes" id="UP001238496"/>
    </source>
</evidence>
<keyword evidence="3" id="KW-1185">Reference proteome</keyword>
<gene>
    <name evidence="2" type="ORF">J2045_001104</name>
</gene>
<protein>
    <submittedName>
        <fullName evidence="2">Lipopolysaccharide export system protein LptC</fullName>
    </submittedName>
</protein>
<evidence type="ECO:0000256" key="1">
    <source>
        <dbReference type="SAM" id="Phobius"/>
    </source>
</evidence>
<sequence length="243" mass="26260">MADRLVPARPDNRVPRMLQSTHEGLSTAGHRSGAEAYLRAVSHSRRVRRLRILLPLAALLVTLAFIAVSVARSLMPDELQIESAKIEDGKVVMEKPAISGRNSDGVRYSMRAERALQDIKNPNMITLETIAAAVPVSDKVIARVVATSGIFDRSANFLNLDQPFTLNLSSGIDAQFGSARLDISGGTMKTEDPVAIQTKGASIVANSLEMKDKGRTMIFAGAVKLNIEPSALRSNRSMEAVQP</sequence>
<keyword evidence="1" id="KW-1133">Transmembrane helix</keyword>
<comment type="caution">
    <text evidence="2">The sequence shown here is derived from an EMBL/GenBank/DDBJ whole genome shotgun (WGS) entry which is preliminary data.</text>
</comment>
<evidence type="ECO:0000313" key="2">
    <source>
        <dbReference type="EMBL" id="MDQ0420085.1"/>
    </source>
</evidence>
<keyword evidence="1" id="KW-0812">Transmembrane</keyword>
<reference evidence="2 3" key="1">
    <citation type="submission" date="2023-07" db="EMBL/GenBank/DDBJ databases">
        <title>Genomic Encyclopedia of Type Strains, Phase IV (KMG-IV): sequencing the most valuable type-strain genomes for metagenomic binning, comparative biology and taxonomic classification.</title>
        <authorList>
            <person name="Goeker M."/>
        </authorList>
    </citation>
    <scope>NUCLEOTIDE SEQUENCE [LARGE SCALE GENOMIC DNA]</scope>
    <source>
        <strain evidence="2 3">DSM 1111</strain>
    </source>
</reference>
<accession>A0ABU0G5Y9</accession>
<dbReference type="EMBL" id="JAUSUW010000003">
    <property type="protein sequence ID" value="MDQ0420085.1"/>
    <property type="molecule type" value="Genomic_DNA"/>
</dbReference>
<feature type="transmembrane region" description="Helical" evidence="1">
    <location>
        <begin position="52"/>
        <end position="75"/>
    </location>
</feature>
<proteinExistence type="predicted"/>
<dbReference type="Proteomes" id="UP001238496">
    <property type="component" value="Unassembled WGS sequence"/>
</dbReference>
<keyword evidence="1" id="KW-0472">Membrane</keyword>
<organism evidence="2 3">
    <name type="scientific">Peteryoungia aggregata LMG 23059</name>
    <dbReference type="NCBI Taxonomy" id="1368425"/>
    <lineage>
        <taxon>Bacteria</taxon>
        <taxon>Pseudomonadati</taxon>
        <taxon>Pseudomonadota</taxon>
        <taxon>Alphaproteobacteria</taxon>
        <taxon>Hyphomicrobiales</taxon>
        <taxon>Rhizobiaceae</taxon>
        <taxon>Peteryoungia</taxon>
    </lineage>
</organism>
<name>A0ABU0G5Y9_9HYPH</name>